<evidence type="ECO:0000313" key="2">
    <source>
        <dbReference type="Proteomes" id="UP001054837"/>
    </source>
</evidence>
<dbReference type="InterPro" id="IPR021463">
    <property type="entry name" value="Methyltransf_34"/>
</dbReference>
<dbReference type="EMBL" id="BPLQ01014447">
    <property type="protein sequence ID" value="GIY79759.1"/>
    <property type="molecule type" value="Genomic_DNA"/>
</dbReference>
<comment type="caution">
    <text evidence="1">The sequence shown here is derived from an EMBL/GenBank/DDBJ whole genome shotgun (WGS) entry which is preliminary data.</text>
</comment>
<protein>
    <recommendedName>
        <fullName evidence="3">Methyltransferase type 11 domain-containing protein</fullName>
    </recommendedName>
</protein>
<organism evidence="1 2">
    <name type="scientific">Caerostris darwini</name>
    <dbReference type="NCBI Taxonomy" id="1538125"/>
    <lineage>
        <taxon>Eukaryota</taxon>
        <taxon>Metazoa</taxon>
        <taxon>Ecdysozoa</taxon>
        <taxon>Arthropoda</taxon>
        <taxon>Chelicerata</taxon>
        <taxon>Arachnida</taxon>
        <taxon>Araneae</taxon>
        <taxon>Araneomorphae</taxon>
        <taxon>Entelegynae</taxon>
        <taxon>Araneoidea</taxon>
        <taxon>Araneidae</taxon>
        <taxon>Caerostris</taxon>
    </lineage>
</organism>
<gene>
    <name evidence="1" type="primary">AVEN_142084_1</name>
    <name evidence="1" type="ORF">CDAR_300831</name>
</gene>
<reference evidence="1 2" key="1">
    <citation type="submission" date="2021-06" db="EMBL/GenBank/DDBJ databases">
        <title>Caerostris darwini draft genome.</title>
        <authorList>
            <person name="Kono N."/>
            <person name="Arakawa K."/>
        </authorList>
    </citation>
    <scope>NUCLEOTIDE SEQUENCE [LARGE SCALE GENOMIC DNA]</scope>
</reference>
<keyword evidence="2" id="KW-1185">Reference proteome</keyword>
<evidence type="ECO:0000313" key="1">
    <source>
        <dbReference type="EMBL" id="GIY79759.1"/>
    </source>
</evidence>
<feature type="non-terminal residue" evidence="1">
    <location>
        <position position="354"/>
    </location>
</feature>
<dbReference type="Proteomes" id="UP001054837">
    <property type="component" value="Unassembled WGS sequence"/>
</dbReference>
<dbReference type="Pfam" id="PF11312">
    <property type="entry name" value="Methyltransf_34"/>
    <property type="match status" value="1"/>
</dbReference>
<dbReference type="SUPFAM" id="SSF53335">
    <property type="entry name" value="S-adenosyl-L-methionine-dependent methyltransferases"/>
    <property type="match status" value="1"/>
</dbReference>
<proteinExistence type="predicted"/>
<name>A0AAV4WD76_9ARAC</name>
<sequence>MWYSNIFLRLYTQVLENHSLANDVTEEDVQKAIEDMHKIYQGDPDSLSKNSSCLTDFNKVAYRCAYLHKYAAFHAALAYEATSRAFTENPLALHSTLHSVYLSKRPLKICSLGGGPGTDVIGVLSALHDKLDFFPTSAVVVDIMAEWRSTLSSVIRELRSGNGNYGVLSRSVSDELFRYSFLAVDVQSKMGGDLNKAIGSADLITMIKFVSAAASIQTSKMIEKIFRVIKPGALVLFVDNAAGGFQQVVSSAAEKYAFTPVFESLKHELYANETFNQTKFGYKSCCETRVAVQLLMKSSKKKYLSNKMEVSSPLSFHSLPEKQLESEEKNIKKLLTDILQTFDDGNSTEAEVPS</sequence>
<accession>A0AAV4WD76</accession>
<evidence type="ECO:0008006" key="3">
    <source>
        <dbReference type="Google" id="ProtNLM"/>
    </source>
</evidence>
<dbReference type="AlphaFoldDB" id="A0AAV4WD76"/>
<dbReference type="InterPro" id="IPR029063">
    <property type="entry name" value="SAM-dependent_MTases_sf"/>
</dbReference>
<dbReference type="Gene3D" id="3.40.50.150">
    <property type="entry name" value="Vaccinia Virus protein VP39"/>
    <property type="match status" value="1"/>
</dbReference>